<evidence type="ECO:0000313" key="3">
    <source>
        <dbReference type="Proteomes" id="UP001465976"/>
    </source>
</evidence>
<accession>A0ABR3G186</accession>
<evidence type="ECO:0000256" key="1">
    <source>
        <dbReference type="SAM" id="MobiDB-lite"/>
    </source>
</evidence>
<keyword evidence="3" id="KW-1185">Reference proteome</keyword>
<feature type="compositionally biased region" description="Polar residues" evidence="1">
    <location>
        <begin position="405"/>
        <end position="416"/>
    </location>
</feature>
<evidence type="ECO:0000313" key="2">
    <source>
        <dbReference type="EMBL" id="KAL0581563.1"/>
    </source>
</evidence>
<dbReference type="Proteomes" id="UP001465976">
    <property type="component" value="Unassembled WGS sequence"/>
</dbReference>
<comment type="caution">
    <text evidence="2">The sequence shown here is derived from an EMBL/GenBank/DDBJ whole genome shotgun (WGS) entry which is preliminary data.</text>
</comment>
<feature type="region of interest" description="Disordered" evidence="1">
    <location>
        <begin position="405"/>
        <end position="457"/>
    </location>
</feature>
<organism evidence="2 3">
    <name type="scientific">Marasmius crinis-equi</name>
    <dbReference type="NCBI Taxonomy" id="585013"/>
    <lineage>
        <taxon>Eukaryota</taxon>
        <taxon>Fungi</taxon>
        <taxon>Dikarya</taxon>
        <taxon>Basidiomycota</taxon>
        <taxon>Agaricomycotina</taxon>
        <taxon>Agaricomycetes</taxon>
        <taxon>Agaricomycetidae</taxon>
        <taxon>Agaricales</taxon>
        <taxon>Marasmiineae</taxon>
        <taxon>Marasmiaceae</taxon>
        <taxon>Marasmius</taxon>
    </lineage>
</organism>
<feature type="compositionally biased region" description="Basic residues" evidence="1">
    <location>
        <begin position="444"/>
        <end position="457"/>
    </location>
</feature>
<sequence length="457" mass="50902">MNRKLSDTRTLLLSRKNGLVTACNVLLDELAHQDGRPYVLTSGSRDTFAGHTFLPRNGDDGSFFRVMEDGGLVRYDLNWGDGDEIQSQGLNWSDDVLALRDSSTSRKPNHGPLGGREFSQVNLRPVYEHLFSDLEAEVEDLDEVLDSLSTYWQRTEAPVDYVLTTHDIIRSCGDEPERPSRSNFLAPNSLISTDGYRALLGGRFPWETLRQNSQWHRGIGDTLSNVPTHRNDDIQSLNDSLTSPDVFEDEDTDARIRRRQEKAREGLSLDLILSKDIYCHRPVPSLTPALETMAGALSLSEEPPSVAFSFLQPMHSGDHYSKEEEKDEQVEMPLGVRLLLKEWEIGTDPNDAVFTDPYGEQEPPNILRKKSAFSPPPIEPVPFEVQPQAPPMVLASSTLAPTPVTKTLPQTFSQPIDNLPVPSEGETQGMFASTQVLPGPFGARPKKKPGKKRLGGF</sequence>
<proteinExistence type="predicted"/>
<reference evidence="2 3" key="1">
    <citation type="submission" date="2024-02" db="EMBL/GenBank/DDBJ databases">
        <title>A draft genome for the cacao thread blight pathogen Marasmius crinis-equi.</title>
        <authorList>
            <person name="Cohen S.P."/>
            <person name="Baruah I.K."/>
            <person name="Amoako-Attah I."/>
            <person name="Bukari Y."/>
            <person name="Meinhardt L.W."/>
            <person name="Bailey B.A."/>
        </authorList>
    </citation>
    <scope>NUCLEOTIDE SEQUENCE [LARGE SCALE GENOMIC DNA]</scope>
    <source>
        <strain evidence="2 3">GH-76</strain>
    </source>
</reference>
<protein>
    <submittedName>
        <fullName evidence="2">Uncharacterized protein</fullName>
    </submittedName>
</protein>
<gene>
    <name evidence="2" type="ORF">V5O48_000492</name>
</gene>
<name>A0ABR3G186_9AGAR</name>
<dbReference type="EMBL" id="JBAHYK010000008">
    <property type="protein sequence ID" value="KAL0581563.1"/>
    <property type="molecule type" value="Genomic_DNA"/>
</dbReference>